<feature type="compositionally biased region" description="Low complexity" evidence="3">
    <location>
        <begin position="14"/>
        <end position="25"/>
    </location>
</feature>
<evidence type="ECO:0000256" key="1">
    <source>
        <dbReference type="ARBA" id="ARBA00022553"/>
    </source>
</evidence>
<proteinExistence type="predicted"/>
<dbReference type="AlphaFoldDB" id="A0A3G8H575"/>
<name>A0A3G8H575_9BURK</name>
<dbReference type="Pfam" id="PF00072">
    <property type="entry name" value="Response_reg"/>
    <property type="match status" value="1"/>
</dbReference>
<sequence>MPSHVVQPASTLVSTADASPSGAPAAAPPPLPRVVIAEDHPAYLLMMQEQLLRIGGCEVVACARGDDAWAAWRQGGAALLLTDVGLPGMDGLALVRAVRQAAQAQGSRVRIVVITVSITEALRRDCRAAGADLLLEKPVGLRAMTALVQRFAAGPG</sequence>
<dbReference type="InterPro" id="IPR050595">
    <property type="entry name" value="Bact_response_regulator"/>
</dbReference>
<dbReference type="PROSITE" id="PS50110">
    <property type="entry name" value="RESPONSE_REGULATORY"/>
    <property type="match status" value="1"/>
</dbReference>
<dbReference type="CDD" id="cd17546">
    <property type="entry name" value="REC_hyHK_CKI1_RcsC-like"/>
    <property type="match status" value="1"/>
</dbReference>
<accession>A0A3G8H575</accession>
<dbReference type="PANTHER" id="PTHR44591:SF3">
    <property type="entry name" value="RESPONSE REGULATORY DOMAIN-CONTAINING PROTEIN"/>
    <property type="match status" value="1"/>
</dbReference>
<evidence type="ECO:0000313" key="5">
    <source>
        <dbReference type="EMBL" id="AZG15556.1"/>
    </source>
</evidence>
<dbReference type="SMART" id="SM00448">
    <property type="entry name" value="REC"/>
    <property type="match status" value="1"/>
</dbReference>
<dbReference type="EMBL" id="CP033970">
    <property type="protein sequence ID" value="AZG15556.1"/>
    <property type="molecule type" value="Genomic_DNA"/>
</dbReference>
<feature type="domain" description="Response regulatory" evidence="4">
    <location>
        <begin position="33"/>
        <end position="152"/>
    </location>
</feature>
<evidence type="ECO:0000256" key="2">
    <source>
        <dbReference type="PROSITE-ProRule" id="PRU00169"/>
    </source>
</evidence>
<dbReference type="OrthoDB" id="8966718at2"/>
<dbReference type="Proteomes" id="UP000270411">
    <property type="component" value="Chromosome 2"/>
</dbReference>
<evidence type="ECO:0000256" key="3">
    <source>
        <dbReference type="SAM" id="MobiDB-lite"/>
    </source>
</evidence>
<dbReference type="RefSeq" id="WP_124685290.1">
    <property type="nucleotide sequence ID" value="NZ_CP033970.1"/>
</dbReference>
<organism evidence="5 6">
    <name type="scientific">Cupriavidus pauculus</name>
    <dbReference type="NCBI Taxonomy" id="82633"/>
    <lineage>
        <taxon>Bacteria</taxon>
        <taxon>Pseudomonadati</taxon>
        <taxon>Pseudomonadota</taxon>
        <taxon>Betaproteobacteria</taxon>
        <taxon>Burkholderiales</taxon>
        <taxon>Burkholderiaceae</taxon>
        <taxon>Cupriavidus</taxon>
    </lineage>
</organism>
<dbReference type="Gene3D" id="3.40.50.2300">
    <property type="match status" value="1"/>
</dbReference>
<protein>
    <submittedName>
        <fullName evidence="5">Response regulator</fullName>
    </submittedName>
</protein>
<dbReference type="InterPro" id="IPR011006">
    <property type="entry name" value="CheY-like_superfamily"/>
</dbReference>
<feature type="modified residue" description="4-aspartylphosphate" evidence="2">
    <location>
        <position position="83"/>
    </location>
</feature>
<evidence type="ECO:0000259" key="4">
    <source>
        <dbReference type="PROSITE" id="PS50110"/>
    </source>
</evidence>
<dbReference type="SUPFAM" id="SSF52172">
    <property type="entry name" value="CheY-like"/>
    <property type="match status" value="1"/>
</dbReference>
<dbReference type="GO" id="GO:0000160">
    <property type="term" value="P:phosphorelay signal transduction system"/>
    <property type="evidence" value="ECO:0007669"/>
    <property type="project" value="InterPro"/>
</dbReference>
<reference evidence="6" key="1">
    <citation type="submission" date="2018-11" db="EMBL/GenBank/DDBJ databases">
        <title>FDA dAtabase for Regulatory Grade micrObial Sequences (FDA-ARGOS): Supporting development and validation of Infectious Disease Dx tests.</title>
        <authorList>
            <person name="Goldberg B."/>
            <person name="Campos J."/>
            <person name="Tallon L."/>
            <person name="Sadzewicz L."/>
            <person name="Zhao X."/>
            <person name="Vavikolanu K."/>
            <person name="Mehta A."/>
            <person name="Aluvathingal J."/>
            <person name="Nadendla S."/>
            <person name="Geyer C."/>
            <person name="Nandy P."/>
            <person name="Yan Y."/>
            <person name="Sichtig H."/>
        </authorList>
    </citation>
    <scope>NUCLEOTIDE SEQUENCE [LARGE SCALE GENOMIC DNA]</scope>
    <source>
        <strain evidence="6">FDAARGOS_614</strain>
    </source>
</reference>
<keyword evidence="1 2" id="KW-0597">Phosphoprotein</keyword>
<dbReference type="KEGG" id="cpau:EHF44_18945"/>
<feature type="region of interest" description="Disordered" evidence="3">
    <location>
        <begin position="1"/>
        <end position="31"/>
    </location>
</feature>
<evidence type="ECO:0000313" key="6">
    <source>
        <dbReference type="Proteomes" id="UP000270411"/>
    </source>
</evidence>
<gene>
    <name evidence="5" type="ORF">EHF44_18945</name>
</gene>
<dbReference type="InterPro" id="IPR001789">
    <property type="entry name" value="Sig_transdc_resp-reg_receiver"/>
</dbReference>
<dbReference type="PANTHER" id="PTHR44591">
    <property type="entry name" value="STRESS RESPONSE REGULATOR PROTEIN 1"/>
    <property type="match status" value="1"/>
</dbReference>